<protein>
    <submittedName>
        <fullName evidence="2">Uncharacterized protein</fullName>
    </submittedName>
</protein>
<reference evidence="2 3" key="1">
    <citation type="submission" date="2016-07" db="EMBL/GenBank/DDBJ databases">
        <title>Draft genome of a psychrotolerant acidophile Acidithiobacillus ferrivorans strain YL15.</title>
        <authorList>
            <person name="Peng T."/>
            <person name="Ma L."/>
            <person name="Nan M."/>
            <person name="An N."/>
            <person name="Wang M."/>
            <person name="Qiu G."/>
            <person name="Zeng W."/>
        </authorList>
    </citation>
    <scope>NUCLEOTIDE SEQUENCE [LARGE SCALE GENOMIC DNA]</scope>
    <source>
        <strain evidence="2 3">YL15</strain>
    </source>
</reference>
<evidence type="ECO:0000313" key="2">
    <source>
        <dbReference type="EMBL" id="OCB01817.1"/>
    </source>
</evidence>
<sequence>MFLRLRRSLFIWGVSSMPFIIVKVFLAFYGIGGALHFLPICCFSSSWVASCYCGFFRGHYGRAKAFCVVAVWTNCLEN</sequence>
<evidence type="ECO:0000256" key="1">
    <source>
        <dbReference type="SAM" id="Phobius"/>
    </source>
</evidence>
<accession>A0A1B9BVT3</accession>
<name>A0A1B9BVT3_9PROT</name>
<dbReference type="Proteomes" id="UP000093129">
    <property type="component" value="Unassembled WGS sequence"/>
</dbReference>
<feature type="transmembrane region" description="Helical" evidence="1">
    <location>
        <begin position="37"/>
        <end position="56"/>
    </location>
</feature>
<feature type="transmembrane region" description="Helical" evidence="1">
    <location>
        <begin position="9"/>
        <end position="31"/>
    </location>
</feature>
<comment type="caution">
    <text evidence="2">The sequence shown here is derived from an EMBL/GenBank/DDBJ whole genome shotgun (WGS) entry which is preliminary data.</text>
</comment>
<keyword evidence="1" id="KW-0812">Transmembrane</keyword>
<proteinExistence type="predicted"/>
<gene>
    <name evidence="2" type="ORF">BBC27_01990</name>
</gene>
<organism evidence="2 3">
    <name type="scientific">Acidithiobacillus ferrivorans</name>
    <dbReference type="NCBI Taxonomy" id="160808"/>
    <lineage>
        <taxon>Bacteria</taxon>
        <taxon>Pseudomonadati</taxon>
        <taxon>Pseudomonadota</taxon>
        <taxon>Acidithiobacillia</taxon>
        <taxon>Acidithiobacillales</taxon>
        <taxon>Acidithiobacillaceae</taxon>
        <taxon>Acidithiobacillus</taxon>
    </lineage>
</organism>
<evidence type="ECO:0000313" key="3">
    <source>
        <dbReference type="Proteomes" id="UP000093129"/>
    </source>
</evidence>
<keyword evidence="1" id="KW-1133">Transmembrane helix</keyword>
<dbReference type="EMBL" id="MASQ01000124">
    <property type="protein sequence ID" value="OCB01817.1"/>
    <property type="molecule type" value="Genomic_DNA"/>
</dbReference>
<keyword evidence="1" id="KW-0472">Membrane</keyword>
<dbReference type="AlphaFoldDB" id="A0A1B9BVT3"/>